<evidence type="ECO:0000256" key="3">
    <source>
        <dbReference type="ARBA" id="ARBA00022980"/>
    </source>
</evidence>
<dbReference type="GO" id="GO:0005762">
    <property type="term" value="C:mitochondrial large ribosomal subunit"/>
    <property type="evidence" value="ECO:0007669"/>
    <property type="project" value="TreeGrafter"/>
</dbReference>
<evidence type="ECO:0000256" key="1">
    <source>
        <dbReference type="ARBA" id="ARBA00004173"/>
    </source>
</evidence>
<protein>
    <recommendedName>
        <fullName evidence="6">Large ribosomal subunit protein mL49</fullName>
    </recommendedName>
    <alternativeName>
        <fullName evidence="7">39S ribosomal protein L49, mitochondrial</fullName>
    </alternativeName>
</protein>
<evidence type="ECO:0000313" key="8">
    <source>
        <dbReference type="EMBL" id="JAV08939.1"/>
    </source>
</evidence>
<dbReference type="PANTHER" id="PTHR13477:SF0">
    <property type="entry name" value="LARGE RIBOSOMAL SUBUNIT PROTEIN ML49"/>
    <property type="match status" value="1"/>
</dbReference>
<dbReference type="GO" id="GO:0006412">
    <property type="term" value="P:translation"/>
    <property type="evidence" value="ECO:0007669"/>
    <property type="project" value="InterPro"/>
</dbReference>
<keyword evidence="5" id="KW-0687">Ribonucleoprotein</keyword>
<name>A0A1L8DR72_9DIPT</name>
<dbReference type="Gene3D" id="3.30.780.10">
    <property type="entry name" value="SUI1-like domain"/>
    <property type="match status" value="1"/>
</dbReference>
<reference evidence="8" key="1">
    <citation type="submission" date="2016-12" db="EMBL/GenBank/DDBJ databases">
        <title>An insight into the sialome and mialome of the sand fly, Nyssomyia neivai.</title>
        <authorList>
            <person name="Sebastian V."/>
            <person name="Goulart T.M."/>
            <person name="Oliveira W."/>
            <person name="Calvo E."/>
            <person name="Oliveira L.F."/>
            <person name="Pinto M.C."/>
            <person name="Rosselino A.M."/>
            <person name="Ribeiro J.M."/>
        </authorList>
    </citation>
    <scope>NUCLEOTIDE SEQUENCE</scope>
</reference>
<dbReference type="FunFam" id="3.30.780.10:FF:000009">
    <property type="entry name" value="39S ribosomal protein L49, mitochondrial"/>
    <property type="match status" value="1"/>
</dbReference>
<organism evidence="8">
    <name type="scientific">Nyssomyia neivai</name>
    <dbReference type="NCBI Taxonomy" id="330878"/>
    <lineage>
        <taxon>Eukaryota</taxon>
        <taxon>Metazoa</taxon>
        <taxon>Ecdysozoa</taxon>
        <taxon>Arthropoda</taxon>
        <taxon>Hexapoda</taxon>
        <taxon>Insecta</taxon>
        <taxon>Pterygota</taxon>
        <taxon>Neoptera</taxon>
        <taxon>Endopterygota</taxon>
        <taxon>Diptera</taxon>
        <taxon>Nematocera</taxon>
        <taxon>Psychodoidea</taxon>
        <taxon>Psychodidae</taxon>
        <taxon>Nyssomyia</taxon>
    </lineage>
</organism>
<comment type="subcellular location">
    <subcellularLocation>
        <location evidence="1">Mitochondrion</location>
    </subcellularLocation>
</comment>
<evidence type="ECO:0000256" key="4">
    <source>
        <dbReference type="ARBA" id="ARBA00023128"/>
    </source>
</evidence>
<dbReference type="GO" id="GO:0003735">
    <property type="term" value="F:structural constituent of ribosome"/>
    <property type="evidence" value="ECO:0007669"/>
    <property type="project" value="InterPro"/>
</dbReference>
<evidence type="ECO:0000256" key="2">
    <source>
        <dbReference type="ARBA" id="ARBA00005677"/>
    </source>
</evidence>
<dbReference type="PANTHER" id="PTHR13477">
    <property type="entry name" value="MITOCHONDRIAL 39S RIBOSOMAL PROTEIN L49"/>
    <property type="match status" value="1"/>
</dbReference>
<proteinExistence type="inferred from homology"/>
<evidence type="ECO:0000256" key="5">
    <source>
        <dbReference type="ARBA" id="ARBA00023274"/>
    </source>
</evidence>
<evidence type="ECO:0000256" key="7">
    <source>
        <dbReference type="ARBA" id="ARBA00035545"/>
    </source>
</evidence>
<sequence length="177" mass="20336">MQLKCPGVAEMLPTCSMWHGTIGYRTGCRHSSFRSSPPFGHIDDHPPVEITKNPPEWKFVERLLGTNTVPAPMPRPHYPSGWLPQQSDAAQRDYFIARTRNHMLPVYLVDKFRGSKKVTRVRRIEGDIWKLEQELRDVIEKAAGRKILSRINEMSGQIAFTGAFVNIIKDYLQEKGY</sequence>
<keyword evidence="4" id="KW-0496">Mitochondrion</keyword>
<accession>A0A1L8DR72</accession>
<dbReference type="InterPro" id="IPR007740">
    <property type="entry name" value="Ribosomal_mL49"/>
</dbReference>
<dbReference type="Pfam" id="PF05046">
    <property type="entry name" value="Img2"/>
    <property type="match status" value="1"/>
</dbReference>
<evidence type="ECO:0000256" key="6">
    <source>
        <dbReference type="ARBA" id="ARBA00035191"/>
    </source>
</evidence>
<comment type="similarity">
    <text evidence="2">Belongs to the mitochondrion-specific ribosomal protein mL49 family.</text>
</comment>
<keyword evidence="3 8" id="KW-0689">Ribosomal protein</keyword>
<dbReference type="AlphaFoldDB" id="A0A1L8DR72"/>
<dbReference type="EMBL" id="GFDF01005145">
    <property type="protein sequence ID" value="JAV08939.1"/>
    <property type="molecule type" value="Transcribed_RNA"/>
</dbReference>